<comment type="caution">
    <text evidence="2">The sequence shown here is derived from an EMBL/GenBank/DDBJ whole genome shotgun (WGS) entry which is preliminary data.</text>
</comment>
<sequence length="45" mass="5349">MHTETEEILVTYEDQDGTLWARPKDMFFGNVIVDGKENKRFIKMD</sequence>
<evidence type="ECO:0000313" key="3">
    <source>
        <dbReference type="Proteomes" id="UP001341297"/>
    </source>
</evidence>
<dbReference type="GeneID" id="92853300"/>
<dbReference type="InterPro" id="IPR023387">
    <property type="entry name" value="DUF1653-like_dom"/>
</dbReference>
<evidence type="ECO:0000313" key="2">
    <source>
        <dbReference type="EMBL" id="MEC0487310.1"/>
    </source>
</evidence>
<reference evidence="2 3" key="1">
    <citation type="submission" date="2023-03" db="EMBL/GenBank/DDBJ databases">
        <title>Agriculturally important microbes genome sequencing.</title>
        <authorList>
            <person name="Dunlap C."/>
        </authorList>
    </citation>
    <scope>NUCLEOTIDE SEQUENCE [LARGE SCALE GENOMIC DNA]</scope>
    <source>
        <strain evidence="2 3">CBP-3203</strain>
    </source>
</reference>
<feature type="domain" description="DUF1653" evidence="1">
    <location>
        <begin position="2"/>
        <end position="41"/>
    </location>
</feature>
<dbReference type="RefSeq" id="WP_231105304.1">
    <property type="nucleotide sequence ID" value="NZ_LECW02000002.1"/>
</dbReference>
<gene>
    <name evidence="2" type="ORF">P8828_21390</name>
</gene>
<dbReference type="Proteomes" id="UP001341297">
    <property type="component" value="Unassembled WGS sequence"/>
</dbReference>
<keyword evidence="3" id="KW-1185">Reference proteome</keyword>
<proteinExistence type="predicted"/>
<protein>
    <submittedName>
        <fullName evidence="2">DUF1653 domain-containing protein</fullName>
    </submittedName>
</protein>
<dbReference type="EMBL" id="JARRTL010000029">
    <property type="protein sequence ID" value="MEC0487310.1"/>
    <property type="molecule type" value="Genomic_DNA"/>
</dbReference>
<dbReference type="Gene3D" id="2.30.30.320">
    <property type="entry name" value="DUF1653-like domain"/>
    <property type="match status" value="1"/>
</dbReference>
<evidence type="ECO:0000259" key="1">
    <source>
        <dbReference type="Pfam" id="PF07866"/>
    </source>
</evidence>
<dbReference type="Pfam" id="PF07866">
    <property type="entry name" value="DUF1653"/>
    <property type="match status" value="1"/>
</dbReference>
<organism evidence="2 3">
    <name type="scientific">Bacillus glycinifermentans</name>
    <dbReference type="NCBI Taxonomy" id="1664069"/>
    <lineage>
        <taxon>Bacteria</taxon>
        <taxon>Bacillati</taxon>
        <taxon>Bacillota</taxon>
        <taxon>Bacilli</taxon>
        <taxon>Bacillales</taxon>
        <taxon>Bacillaceae</taxon>
        <taxon>Bacillus</taxon>
    </lineage>
</organism>
<dbReference type="InterPro" id="IPR037135">
    <property type="entry name" value="DUF1653-like_dom_sf"/>
</dbReference>
<name>A0ABU6H8K7_9BACI</name>
<accession>A0ABU6H8K7</accession>